<evidence type="ECO:0000256" key="1">
    <source>
        <dbReference type="SAM" id="MobiDB-lite"/>
    </source>
</evidence>
<organism evidence="2 3">
    <name type="scientific">Symbiodinium necroappetens</name>
    <dbReference type="NCBI Taxonomy" id="1628268"/>
    <lineage>
        <taxon>Eukaryota</taxon>
        <taxon>Sar</taxon>
        <taxon>Alveolata</taxon>
        <taxon>Dinophyceae</taxon>
        <taxon>Suessiales</taxon>
        <taxon>Symbiodiniaceae</taxon>
        <taxon>Symbiodinium</taxon>
    </lineage>
</organism>
<sequence length="174" mass="19613">MSKMGVGRRPRPQAVRPQEGPKLAKVWQLPSAEDIAFSPRPLAIQVDLPQPDHVYIQEADALRYNYPEVTWIRAGKPDKVCLGSRSRQSDWERFRSTCPAILDAAEQLIASFPGQSVEVTFGDVLDYQEGHLLGWHQDNMDLQRHLFTVVLTLSSSGDGRCEWREIASDGGRLE</sequence>
<feature type="region of interest" description="Disordered" evidence="1">
    <location>
        <begin position="1"/>
        <end position="21"/>
    </location>
</feature>
<gene>
    <name evidence="2" type="ORF">SNEC2469_LOCUS18454</name>
</gene>
<evidence type="ECO:0000313" key="2">
    <source>
        <dbReference type="EMBL" id="CAE7652192.1"/>
    </source>
</evidence>
<dbReference type="AlphaFoldDB" id="A0A812VWB5"/>
<reference evidence="2" key="1">
    <citation type="submission" date="2021-02" db="EMBL/GenBank/DDBJ databases">
        <authorList>
            <person name="Dougan E. K."/>
            <person name="Rhodes N."/>
            <person name="Thang M."/>
            <person name="Chan C."/>
        </authorList>
    </citation>
    <scope>NUCLEOTIDE SEQUENCE</scope>
</reference>
<proteinExistence type="predicted"/>
<evidence type="ECO:0000313" key="3">
    <source>
        <dbReference type="Proteomes" id="UP000601435"/>
    </source>
</evidence>
<name>A0A812VWB5_9DINO</name>
<dbReference type="EMBL" id="CAJNJA010031046">
    <property type="protein sequence ID" value="CAE7652192.1"/>
    <property type="molecule type" value="Genomic_DNA"/>
</dbReference>
<dbReference type="OrthoDB" id="10269520at2759"/>
<feature type="non-terminal residue" evidence="2">
    <location>
        <position position="174"/>
    </location>
</feature>
<accession>A0A812VWB5</accession>
<comment type="caution">
    <text evidence="2">The sequence shown here is derived from an EMBL/GenBank/DDBJ whole genome shotgun (WGS) entry which is preliminary data.</text>
</comment>
<keyword evidence="3" id="KW-1185">Reference proteome</keyword>
<dbReference type="Proteomes" id="UP000601435">
    <property type="component" value="Unassembled WGS sequence"/>
</dbReference>
<feature type="compositionally biased region" description="Basic residues" evidence="1">
    <location>
        <begin position="1"/>
        <end position="11"/>
    </location>
</feature>
<protein>
    <submittedName>
        <fullName evidence="2">Uncharacterized protein</fullName>
    </submittedName>
</protein>